<keyword evidence="3" id="KW-0614">Plasmid</keyword>
<dbReference type="EMBL" id="CP018025">
    <property type="protein sequence ID" value="APD92382.1"/>
    <property type="molecule type" value="Genomic_DNA"/>
</dbReference>
<dbReference type="InterPro" id="IPR052340">
    <property type="entry name" value="RNase_Y/CdgJ"/>
</dbReference>
<geneLocation type="plasmid" evidence="4">
    <name>pamcp48-600</name>
</geneLocation>
<dbReference type="RefSeq" id="WP_071960996.1">
    <property type="nucleotide sequence ID" value="NZ_CP018025.1"/>
</dbReference>
<name>A0AAC9JFW7_9ALTE</name>
<dbReference type="Pfam" id="PF00563">
    <property type="entry name" value="EAL"/>
    <property type="match status" value="1"/>
</dbReference>
<dbReference type="InterPro" id="IPR014408">
    <property type="entry name" value="dGMP_Pdiesterase_EAL/HD-GYP"/>
</dbReference>
<dbReference type="PROSITE" id="PS50883">
    <property type="entry name" value="EAL"/>
    <property type="match status" value="1"/>
</dbReference>
<dbReference type="Gene3D" id="1.10.3210.10">
    <property type="entry name" value="Hypothetical protein af1432"/>
    <property type="match status" value="1"/>
</dbReference>
<dbReference type="PROSITE" id="PS51833">
    <property type="entry name" value="HDOD"/>
    <property type="match status" value="1"/>
</dbReference>
<dbReference type="PANTHER" id="PTHR33525:SF4">
    <property type="entry name" value="CYCLIC DI-GMP PHOSPHODIESTERASE CDGJ"/>
    <property type="match status" value="1"/>
</dbReference>
<feature type="domain" description="EAL" evidence="1">
    <location>
        <begin position="1"/>
        <end position="213"/>
    </location>
</feature>
<dbReference type="InterPro" id="IPR035919">
    <property type="entry name" value="EAL_sf"/>
</dbReference>
<reference evidence="3 4" key="1">
    <citation type="submission" date="2016-11" db="EMBL/GenBank/DDBJ databases">
        <title>Networking in microbes: conjugative elements and plasmids in the genus Alteromonas.</title>
        <authorList>
            <person name="Lopez-Perez M."/>
            <person name="Ramon-Marco N."/>
            <person name="Rodriguez-Valera F."/>
        </authorList>
    </citation>
    <scope>NUCLEOTIDE SEQUENCE [LARGE SCALE GENOMIC DNA]</scope>
    <source>
        <strain evidence="3 4">CP48</strain>
        <plasmid evidence="4">pamcp48-600</plasmid>
    </source>
</reference>
<proteinExistence type="predicted"/>
<dbReference type="PANTHER" id="PTHR33525">
    <property type="match status" value="1"/>
</dbReference>
<evidence type="ECO:0000313" key="4">
    <source>
        <dbReference type="Proteomes" id="UP000182101"/>
    </source>
</evidence>
<dbReference type="InterPro" id="IPR001633">
    <property type="entry name" value="EAL_dom"/>
</dbReference>
<gene>
    <name evidence="3" type="ORF">BM524_21000</name>
</gene>
<evidence type="ECO:0000259" key="1">
    <source>
        <dbReference type="PROSITE" id="PS50883"/>
    </source>
</evidence>
<evidence type="ECO:0008006" key="5">
    <source>
        <dbReference type="Google" id="ProtNLM"/>
    </source>
</evidence>
<dbReference type="AlphaFoldDB" id="A0AAC9JFW7"/>
<accession>A0AAC9JFW7</accession>
<sequence length="427" mass="48627">MNVVTARQAIVNKKAHAVGYELLFRDGESNSFPIGMDPHAATGKLINQTHLNFGLKEITDGKRAFINFSEKCLLEDYPYLMSPKDIIVEVLESVTPSDAVFNKIRNLFHNGYIIALDDFVYSSEWARFLPFVKIIKVDITQTPLDSLGSFMRYLRDYKAKTNRKNKLYLLAERVETHAEFVQAKKLGFDYFQGYFFCRPEMRKYKDVDISQSTLLSLYQELCRREISFDRIAGHFRNDEALTYKLLVFMNSGLFNISKPISDVRHALSYMGEVNVRKFISLLTTSEISKGKSREIFRIGTIRAETCEKAARAIAPGKAQEAFMMGLLSVLPSILDRSMESVLSFLKVTDDIKEALLADDKQCDKAKGGILYVLLDAAKNVEKGSWFNTSECCKKLNINYDSFCAMYSESIKFSQKYELASANSVSKQ</sequence>
<feature type="domain" description="HDOD" evidence="2">
    <location>
        <begin position="207"/>
        <end position="401"/>
    </location>
</feature>
<dbReference type="SUPFAM" id="SSF141868">
    <property type="entry name" value="EAL domain-like"/>
    <property type="match status" value="1"/>
</dbReference>
<dbReference type="Gene3D" id="3.20.20.450">
    <property type="entry name" value="EAL domain"/>
    <property type="match status" value="1"/>
</dbReference>
<dbReference type="Pfam" id="PF08668">
    <property type="entry name" value="HDOD"/>
    <property type="match status" value="1"/>
</dbReference>
<evidence type="ECO:0000313" key="3">
    <source>
        <dbReference type="EMBL" id="APD92382.1"/>
    </source>
</evidence>
<dbReference type="InterPro" id="IPR013976">
    <property type="entry name" value="HDOD"/>
</dbReference>
<evidence type="ECO:0000259" key="2">
    <source>
        <dbReference type="PROSITE" id="PS51833"/>
    </source>
</evidence>
<dbReference type="PIRSF" id="PIRSF003180">
    <property type="entry name" value="DiGMPpdiest_YuxH"/>
    <property type="match status" value="1"/>
</dbReference>
<dbReference type="Proteomes" id="UP000182101">
    <property type="component" value="Plasmid pAMCP48-600"/>
</dbReference>
<protein>
    <recommendedName>
        <fullName evidence="5">Histidine kinase</fullName>
    </recommendedName>
</protein>
<organism evidence="3 4">
    <name type="scientific">Alteromonas mediterranea</name>
    <dbReference type="NCBI Taxonomy" id="314275"/>
    <lineage>
        <taxon>Bacteria</taxon>
        <taxon>Pseudomonadati</taxon>
        <taxon>Pseudomonadota</taxon>
        <taxon>Gammaproteobacteria</taxon>
        <taxon>Alteromonadales</taxon>
        <taxon>Alteromonadaceae</taxon>
        <taxon>Alteromonas/Salinimonas group</taxon>
        <taxon>Alteromonas</taxon>
    </lineage>
</organism>
<dbReference type="SUPFAM" id="SSF109604">
    <property type="entry name" value="HD-domain/PDEase-like"/>
    <property type="match status" value="1"/>
</dbReference>